<proteinExistence type="predicted"/>
<dbReference type="Proteomes" id="UP001168821">
    <property type="component" value="Unassembled WGS sequence"/>
</dbReference>
<dbReference type="AlphaFoldDB" id="A0AA38MDZ8"/>
<name>A0AA38MDZ8_9CUCU</name>
<evidence type="ECO:0000313" key="2">
    <source>
        <dbReference type="Proteomes" id="UP001168821"/>
    </source>
</evidence>
<keyword evidence="2" id="KW-1185">Reference proteome</keyword>
<evidence type="ECO:0000313" key="1">
    <source>
        <dbReference type="EMBL" id="KAJ3653405.1"/>
    </source>
</evidence>
<reference evidence="1" key="1">
    <citation type="journal article" date="2023" name="G3 (Bethesda)">
        <title>Whole genome assemblies of Zophobas morio and Tenebrio molitor.</title>
        <authorList>
            <person name="Kaur S."/>
            <person name="Stinson S.A."/>
            <person name="diCenzo G.C."/>
        </authorList>
    </citation>
    <scope>NUCLEOTIDE SEQUENCE</scope>
    <source>
        <strain evidence="1">QUZm001</strain>
    </source>
</reference>
<dbReference type="EMBL" id="JALNTZ010000004">
    <property type="protein sequence ID" value="KAJ3653405.1"/>
    <property type="molecule type" value="Genomic_DNA"/>
</dbReference>
<sequence>MKTTPIQLTFFQEPQRPQAPPPYRAFKNRSPLPHAALSTLMKAQIESGFLRYAKSGHKNPRMWKFRVPQSLRLRHNPSNLPNKNRPTFSQDEILRFLSQDHVIPLSRGARTGSWM</sequence>
<organism evidence="1 2">
    <name type="scientific">Zophobas morio</name>
    <dbReference type="NCBI Taxonomy" id="2755281"/>
    <lineage>
        <taxon>Eukaryota</taxon>
        <taxon>Metazoa</taxon>
        <taxon>Ecdysozoa</taxon>
        <taxon>Arthropoda</taxon>
        <taxon>Hexapoda</taxon>
        <taxon>Insecta</taxon>
        <taxon>Pterygota</taxon>
        <taxon>Neoptera</taxon>
        <taxon>Endopterygota</taxon>
        <taxon>Coleoptera</taxon>
        <taxon>Polyphaga</taxon>
        <taxon>Cucujiformia</taxon>
        <taxon>Tenebrionidae</taxon>
        <taxon>Zophobas</taxon>
    </lineage>
</organism>
<comment type="caution">
    <text evidence="1">The sequence shown here is derived from an EMBL/GenBank/DDBJ whole genome shotgun (WGS) entry which is preliminary data.</text>
</comment>
<protein>
    <submittedName>
        <fullName evidence="1">Uncharacterized protein</fullName>
    </submittedName>
</protein>
<accession>A0AA38MDZ8</accession>
<gene>
    <name evidence="1" type="ORF">Zmor_012659</name>
</gene>